<dbReference type="GO" id="GO:0005886">
    <property type="term" value="C:plasma membrane"/>
    <property type="evidence" value="ECO:0007669"/>
    <property type="project" value="InterPro"/>
</dbReference>
<dbReference type="EMBL" id="MRTF01000009">
    <property type="protein sequence ID" value="OME89758.1"/>
    <property type="molecule type" value="Genomic_DNA"/>
</dbReference>
<reference evidence="3 4" key="1">
    <citation type="submission" date="2016-11" db="EMBL/GenBank/DDBJ databases">
        <title>Paenibacillus species isolates.</title>
        <authorList>
            <person name="Beno S.M."/>
        </authorList>
    </citation>
    <scope>NUCLEOTIDE SEQUENCE [LARGE SCALE GENOMIC DNA]</scope>
    <source>
        <strain evidence="3 4">FSL F4-0100</strain>
    </source>
</reference>
<protein>
    <submittedName>
        <fullName evidence="3">Phosphatase PAP2 family protein</fullName>
    </submittedName>
</protein>
<dbReference type="Proteomes" id="UP000187074">
    <property type="component" value="Unassembled WGS sequence"/>
</dbReference>
<evidence type="ECO:0000259" key="2">
    <source>
        <dbReference type="SMART" id="SM00014"/>
    </source>
</evidence>
<dbReference type="SMART" id="SM00014">
    <property type="entry name" value="acidPPc"/>
    <property type="match status" value="1"/>
</dbReference>
<feature type="domain" description="Phosphatidic acid phosphatase type 2/haloperoxidase" evidence="2">
    <location>
        <begin position="58"/>
        <end position="165"/>
    </location>
</feature>
<gene>
    <name evidence="3" type="ORF">BK123_25675</name>
</gene>
<keyword evidence="1" id="KW-0472">Membrane</keyword>
<dbReference type="PANTHER" id="PTHR14969:SF58">
    <property type="entry name" value="UNDECAPRENYL-DIPHOSPHATASE BCRC"/>
    <property type="match status" value="1"/>
</dbReference>
<evidence type="ECO:0000313" key="4">
    <source>
        <dbReference type="Proteomes" id="UP000187074"/>
    </source>
</evidence>
<sequence>MGISQTDDLVFQFINQMAVTFSALNPFMRFLSEKAEYLFYMGIIVYWFTRIHKNRQMVITTLLSACVGFSVGSILSHFFYRDRPFVHHTVNQLVEHSANASFPSNHSIGAFVIATGIWLFRKKDGVIWLILAGLISFSRVWNGVHYPSDVITGAFIGVISAFMVYQMVYRWSVAHKCLNAGINLYEKIEKNIWKSYKKASKLKN</sequence>
<dbReference type="GO" id="GO:0050380">
    <property type="term" value="F:undecaprenyl-diphosphatase activity"/>
    <property type="evidence" value="ECO:0007669"/>
    <property type="project" value="InterPro"/>
</dbReference>
<dbReference type="InterPro" id="IPR000326">
    <property type="entry name" value="PAP2/HPO"/>
</dbReference>
<dbReference type="STRING" id="1401.BK123_25675"/>
<evidence type="ECO:0000313" key="3">
    <source>
        <dbReference type="EMBL" id="OME89758.1"/>
    </source>
</evidence>
<keyword evidence="1" id="KW-0812">Transmembrane</keyword>
<dbReference type="RefSeq" id="WP_076325184.1">
    <property type="nucleotide sequence ID" value="NZ_MRTF01000009.1"/>
</dbReference>
<keyword evidence="1" id="KW-1133">Transmembrane helix</keyword>
<dbReference type="AlphaFoldDB" id="A0A1R1AW23"/>
<name>A0A1R1AW23_PAELA</name>
<feature type="transmembrane region" description="Helical" evidence="1">
    <location>
        <begin position="100"/>
        <end position="119"/>
    </location>
</feature>
<comment type="caution">
    <text evidence="3">The sequence shown here is derived from an EMBL/GenBank/DDBJ whole genome shotgun (WGS) entry which is preliminary data.</text>
</comment>
<dbReference type="Gene3D" id="1.20.144.10">
    <property type="entry name" value="Phosphatidic acid phosphatase type 2/haloperoxidase"/>
    <property type="match status" value="1"/>
</dbReference>
<proteinExistence type="predicted"/>
<accession>A0A1R1AW23</accession>
<feature type="transmembrane region" description="Helical" evidence="1">
    <location>
        <begin position="150"/>
        <end position="168"/>
    </location>
</feature>
<feature type="transmembrane region" description="Helical" evidence="1">
    <location>
        <begin position="58"/>
        <end position="80"/>
    </location>
</feature>
<dbReference type="SUPFAM" id="SSF48317">
    <property type="entry name" value="Acid phosphatase/Vanadium-dependent haloperoxidase"/>
    <property type="match status" value="1"/>
</dbReference>
<evidence type="ECO:0000256" key="1">
    <source>
        <dbReference type="SAM" id="Phobius"/>
    </source>
</evidence>
<dbReference type="InterPro" id="IPR036938">
    <property type="entry name" value="PAP2/HPO_sf"/>
</dbReference>
<dbReference type="CDD" id="cd03385">
    <property type="entry name" value="PAP2_BcrC_like"/>
    <property type="match status" value="1"/>
</dbReference>
<dbReference type="Pfam" id="PF01569">
    <property type="entry name" value="PAP2"/>
    <property type="match status" value="1"/>
</dbReference>
<dbReference type="PANTHER" id="PTHR14969">
    <property type="entry name" value="SPHINGOSINE-1-PHOSPHATE PHOSPHOHYDROLASE"/>
    <property type="match status" value="1"/>
</dbReference>
<feature type="transmembrane region" description="Helical" evidence="1">
    <location>
        <begin position="126"/>
        <end position="144"/>
    </location>
</feature>
<dbReference type="InterPro" id="IPR033879">
    <property type="entry name" value="UPP_Pase"/>
</dbReference>
<organism evidence="3 4">
    <name type="scientific">Paenibacillus lautus</name>
    <name type="common">Bacillus lautus</name>
    <dbReference type="NCBI Taxonomy" id="1401"/>
    <lineage>
        <taxon>Bacteria</taxon>
        <taxon>Bacillati</taxon>
        <taxon>Bacillota</taxon>
        <taxon>Bacilli</taxon>
        <taxon>Bacillales</taxon>
        <taxon>Paenibacillaceae</taxon>
        <taxon>Paenibacillus</taxon>
    </lineage>
</organism>